<dbReference type="AlphaFoldDB" id="D4GCX2"/>
<dbReference type="EMBL" id="CP001875">
    <property type="protein sequence ID" value="ADD76795.1"/>
    <property type="molecule type" value="Genomic_DNA"/>
</dbReference>
<gene>
    <name evidence="1" type="ordered locus">PANA_1628</name>
</gene>
<accession>D4GCX2</accession>
<evidence type="ECO:0008006" key="3">
    <source>
        <dbReference type="Google" id="ProtNLM"/>
    </source>
</evidence>
<reference evidence="1 2" key="1">
    <citation type="journal article" date="2010" name="J. Bacteriol.">
        <title>Genome sequence of Pantoea ananatis LMG20103, the causative agent of Eucalyptus blight and dieback.</title>
        <authorList>
            <person name="De Maayer P."/>
            <person name="Chan W.Y."/>
            <person name="Venter S.N."/>
            <person name="Toth I.K."/>
            <person name="Birch P.R."/>
            <person name="Joubert F."/>
            <person name="Coutinho T.A."/>
        </authorList>
    </citation>
    <scope>NUCLEOTIDE SEQUENCE [LARGE SCALE GENOMIC DNA]</scope>
    <source>
        <strain evidence="1 2">LMG 20103</strain>
    </source>
</reference>
<evidence type="ECO:0000313" key="1">
    <source>
        <dbReference type="EMBL" id="ADD76795.1"/>
    </source>
</evidence>
<name>D4GCX2_PANAM</name>
<dbReference type="HOGENOM" id="CLU_176883_0_0_6"/>
<protein>
    <recommendedName>
        <fullName evidence="3">NIPSNAP domain-containing protein</fullName>
    </recommendedName>
</protein>
<dbReference type="Proteomes" id="UP000001702">
    <property type="component" value="Chromosome"/>
</dbReference>
<keyword evidence="2" id="KW-1185">Reference proteome</keyword>
<dbReference type="eggNOG" id="ENOG5032T3X">
    <property type="taxonomic scope" value="Bacteria"/>
</dbReference>
<evidence type="ECO:0000313" key="2">
    <source>
        <dbReference type="Proteomes" id="UP000001702"/>
    </source>
</evidence>
<dbReference type="KEGG" id="pam:PANA_1628"/>
<organism evidence="1 2">
    <name type="scientific">Pantoea ananatis (strain LMG 20103)</name>
    <dbReference type="NCBI Taxonomy" id="706191"/>
    <lineage>
        <taxon>Bacteria</taxon>
        <taxon>Pseudomonadati</taxon>
        <taxon>Pseudomonadota</taxon>
        <taxon>Gammaproteobacteria</taxon>
        <taxon>Enterobacterales</taxon>
        <taxon>Erwiniaceae</taxon>
        <taxon>Pantoea</taxon>
    </lineage>
</organism>
<proteinExistence type="predicted"/>
<sequence length="113" mass="13372">MTFRLDEHLHNRMDKMKQVRIYTLKDSQSAEIYFHKHWPRHRVSLPAFDIYVNDVYLGENCQVIATVTYQEGADIQAINQKYMSSEAFMSDMKGFDMSSILRVDEITIKETLF</sequence>